<dbReference type="SMART" id="SM00257">
    <property type="entry name" value="LysM"/>
    <property type="match status" value="1"/>
</dbReference>
<name>A0A1U9JXG3_9BURK</name>
<feature type="compositionally biased region" description="Polar residues" evidence="2">
    <location>
        <begin position="92"/>
        <end position="101"/>
    </location>
</feature>
<reference evidence="5 6" key="1">
    <citation type="submission" date="2017-01" db="EMBL/GenBank/DDBJ databases">
        <title>Complete Genome Sequence of Paenalcaligenes hominis, Isolated from a paraplegic Patient with neurogenic bladder.</title>
        <authorList>
            <person name="Mukhopadhyay R."/>
            <person name="Joaquin J."/>
            <person name="Hogue R."/>
            <person name="Kilaru A."/>
            <person name="Jospin G."/>
            <person name="Mars K."/>
            <person name="Eisen J.A."/>
            <person name="Chaturvedi V."/>
        </authorList>
    </citation>
    <scope>NUCLEOTIDE SEQUENCE [LARGE SCALE GENOMIC DNA]</scope>
    <source>
        <strain evidence="5 6">15S00501</strain>
    </source>
</reference>
<feature type="chain" id="PRO_5012278972" evidence="3">
    <location>
        <begin position="24"/>
        <end position="227"/>
    </location>
</feature>
<dbReference type="Pfam" id="PF01551">
    <property type="entry name" value="Peptidase_M23"/>
    <property type="match status" value="1"/>
</dbReference>
<dbReference type="STRING" id="643674.PAEH1_00695"/>
<comment type="similarity">
    <text evidence="1">Belongs to the E.coli NlpD/Haemophilus LppB family.</text>
</comment>
<feature type="region of interest" description="Disordered" evidence="2">
    <location>
        <begin position="79"/>
        <end position="102"/>
    </location>
</feature>
<dbReference type="Pfam" id="PF01476">
    <property type="entry name" value="LysM"/>
    <property type="match status" value="1"/>
</dbReference>
<dbReference type="InterPro" id="IPR050570">
    <property type="entry name" value="Cell_wall_metabolism_enzyme"/>
</dbReference>
<dbReference type="Gene3D" id="3.10.350.10">
    <property type="entry name" value="LysM domain"/>
    <property type="match status" value="1"/>
</dbReference>
<evidence type="ECO:0000313" key="5">
    <source>
        <dbReference type="EMBL" id="AQS50431.1"/>
    </source>
</evidence>
<evidence type="ECO:0000259" key="4">
    <source>
        <dbReference type="PROSITE" id="PS51782"/>
    </source>
</evidence>
<dbReference type="PANTHER" id="PTHR21666">
    <property type="entry name" value="PEPTIDASE-RELATED"/>
    <property type="match status" value="1"/>
</dbReference>
<proteinExistence type="inferred from homology"/>
<dbReference type="AlphaFoldDB" id="A0A1U9JXG3"/>
<dbReference type="Proteomes" id="UP000189369">
    <property type="component" value="Chromosome"/>
</dbReference>
<dbReference type="InterPro" id="IPR036779">
    <property type="entry name" value="LysM_dom_sf"/>
</dbReference>
<keyword evidence="5" id="KW-0449">Lipoprotein</keyword>
<protein>
    <submittedName>
        <fullName evidence="5">Lipoprotein NlpD</fullName>
    </submittedName>
</protein>
<dbReference type="GO" id="GO:0004222">
    <property type="term" value="F:metalloendopeptidase activity"/>
    <property type="evidence" value="ECO:0007669"/>
    <property type="project" value="TreeGrafter"/>
</dbReference>
<dbReference type="Gene3D" id="2.70.70.10">
    <property type="entry name" value="Glucose Permease (Domain IIA)"/>
    <property type="match status" value="1"/>
</dbReference>
<organism evidence="5 6">
    <name type="scientific">Paenalcaligenes hominis</name>
    <dbReference type="NCBI Taxonomy" id="643674"/>
    <lineage>
        <taxon>Bacteria</taxon>
        <taxon>Pseudomonadati</taxon>
        <taxon>Pseudomonadota</taxon>
        <taxon>Betaproteobacteria</taxon>
        <taxon>Burkholderiales</taxon>
        <taxon>Alcaligenaceae</taxon>
        <taxon>Paenalcaligenes</taxon>
    </lineage>
</organism>
<dbReference type="PROSITE" id="PS51257">
    <property type="entry name" value="PROKAR_LIPOPROTEIN"/>
    <property type="match status" value="1"/>
</dbReference>
<accession>A0A1U9JXG3</accession>
<gene>
    <name evidence="5" type="ORF">PAEH1_00695</name>
</gene>
<dbReference type="OrthoDB" id="9795421at2"/>
<feature type="domain" description="LysM" evidence="4">
    <location>
        <begin position="27"/>
        <end position="71"/>
    </location>
</feature>
<sequence length="227" mass="24043">MRFLSVLLLCILVAACGSNPKKAAGEGYYRVVRGDTLTKIARQHGQSVNQLMRANNIRNPNQIEVGQLLRVKGGAASTGSAGMTADAGSSTVQPTRQTTAKSVPAPRRINLVWPTAGSHRKGTGAHSQGVFIRGSEGQPIKAAAAGKVMYAGNGLRGYGNMIIISHDTNFISVYAHNKALNVKEGQSVKQGQTIATMGSTDTTATQLYFELRFNGKAVDVIPHLPAK</sequence>
<feature type="compositionally biased region" description="Low complexity" evidence="2">
    <location>
        <begin position="79"/>
        <end position="91"/>
    </location>
</feature>
<evidence type="ECO:0000256" key="1">
    <source>
        <dbReference type="ARBA" id="ARBA00038420"/>
    </source>
</evidence>
<evidence type="ECO:0000256" key="2">
    <source>
        <dbReference type="SAM" id="MobiDB-lite"/>
    </source>
</evidence>
<feature type="signal peptide" evidence="3">
    <location>
        <begin position="1"/>
        <end position="23"/>
    </location>
</feature>
<dbReference type="InterPro" id="IPR018392">
    <property type="entry name" value="LysM"/>
</dbReference>
<evidence type="ECO:0000313" key="6">
    <source>
        <dbReference type="Proteomes" id="UP000189369"/>
    </source>
</evidence>
<dbReference type="PROSITE" id="PS51782">
    <property type="entry name" value="LYSM"/>
    <property type="match status" value="1"/>
</dbReference>
<keyword evidence="3" id="KW-0732">Signal</keyword>
<dbReference type="CDD" id="cd12797">
    <property type="entry name" value="M23_peptidase"/>
    <property type="match status" value="1"/>
</dbReference>
<dbReference type="KEGG" id="phn:PAEH1_00695"/>
<dbReference type="SUPFAM" id="SSF51261">
    <property type="entry name" value="Duplicated hybrid motif"/>
    <property type="match status" value="1"/>
</dbReference>
<dbReference type="PANTHER" id="PTHR21666:SF263">
    <property type="entry name" value="MUREIN HYDROLASE ACTIVATOR NLPD"/>
    <property type="match status" value="1"/>
</dbReference>
<dbReference type="InterPro" id="IPR016047">
    <property type="entry name" value="M23ase_b-sheet_dom"/>
</dbReference>
<dbReference type="EMBL" id="CP019697">
    <property type="protein sequence ID" value="AQS50431.1"/>
    <property type="molecule type" value="Genomic_DNA"/>
</dbReference>
<evidence type="ECO:0000256" key="3">
    <source>
        <dbReference type="SAM" id="SignalP"/>
    </source>
</evidence>
<dbReference type="CDD" id="cd00118">
    <property type="entry name" value="LysM"/>
    <property type="match status" value="1"/>
</dbReference>
<dbReference type="InterPro" id="IPR011055">
    <property type="entry name" value="Dup_hybrid_motif"/>
</dbReference>